<sequence length="268" mass="29383">MRAEIAAGRWHRRGTRTLVVAPFAVCAETDWWTAVLETGRVSALDGTSALEHAGLRNFTDDSVHVSVPRFDHRRQQSGVVVHNINKRLDGELDGGCLRCVRPDVATIRAAAWARTDRQAALIMTMAVQQRLLSGETLIAASLWVGVRERREFIRRTALDIGAGSESLGELDFIGLCRQEGLPLPSQQVVRTGSSGRVYLDVRWPCGLVVEIDGVQHHEGMGPVDDALRQNAVTLGSDKVLRVPLLGLRLYPERFIAQVRQGLAVLGAA</sequence>
<organism evidence="1 2">
    <name type="scientific">Calidifontibacter indicus</name>
    <dbReference type="NCBI Taxonomy" id="419650"/>
    <lineage>
        <taxon>Bacteria</taxon>
        <taxon>Bacillati</taxon>
        <taxon>Actinomycetota</taxon>
        <taxon>Actinomycetes</taxon>
        <taxon>Micrococcales</taxon>
        <taxon>Dermacoccaceae</taxon>
        <taxon>Calidifontibacter</taxon>
    </lineage>
</organism>
<protein>
    <recommendedName>
        <fullName evidence="3">DUF559 domain-containing protein</fullName>
    </recommendedName>
</protein>
<gene>
    <name evidence="1" type="ORF">DFJ65_1335</name>
</gene>
<dbReference type="AlphaFoldDB" id="A0A3D9UZU1"/>
<proteinExistence type="predicted"/>
<accession>A0A3D9UZU1</accession>
<keyword evidence="2" id="KW-1185">Reference proteome</keyword>
<evidence type="ECO:0000313" key="1">
    <source>
        <dbReference type="EMBL" id="REF30331.1"/>
    </source>
</evidence>
<dbReference type="Proteomes" id="UP000256253">
    <property type="component" value="Unassembled WGS sequence"/>
</dbReference>
<comment type="caution">
    <text evidence="1">The sequence shown here is derived from an EMBL/GenBank/DDBJ whole genome shotgun (WGS) entry which is preliminary data.</text>
</comment>
<name>A0A3D9UZU1_9MICO</name>
<dbReference type="EMBL" id="QTUA01000001">
    <property type="protein sequence ID" value="REF30331.1"/>
    <property type="molecule type" value="Genomic_DNA"/>
</dbReference>
<evidence type="ECO:0000313" key="2">
    <source>
        <dbReference type="Proteomes" id="UP000256253"/>
    </source>
</evidence>
<evidence type="ECO:0008006" key="3">
    <source>
        <dbReference type="Google" id="ProtNLM"/>
    </source>
</evidence>
<reference evidence="1 2" key="1">
    <citation type="submission" date="2018-08" db="EMBL/GenBank/DDBJ databases">
        <title>Sequencing the genomes of 1000 actinobacteria strains.</title>
        <authorList>
            <person name="Klenk H.-P."/>
        </authorList>
    </citation>
    <scope>NUCLEOTIDE SEQUENCE [LARGE SCALE GENOMIC DNA]</scope>
    <source>
        <strain evidence="1 2">DSM 22967</strain>
    </source>
</reference>